<gene>
    <name evidence="1" type="ORF">OsI_02475</name>
</gene>
<accession>B8AAB6</accession>
<keyword evidence="2" id="KW-1185">Reference proteome</keyword>
<reference evidence="1 2" key="1">
    <citation type="journal article" date="2005" name="PLoS Biol.">
        <title>The genomes of Oryza sativa: a history of duplications.</title>
        <authorList>
            <person name="Yu J."/>
            <person name="Wang J."/>
            <person name="Lin W."/>
            <person name="Li S."/>
            <person name="Li H."/>
            <person name="Zhou J."/>
            <person name="Ni P."/>
            <person name="Dong W."/>
            <person name="Hu S."/>
            <person name="Zeng C."/>
            <person name="Zhang J."/>
            <person name="Zhang Y."/>
            <person name="Li R."/>
            <person name="Xu Z."/>
            <person name="Li S."/>
            <person name="Li X."/>
            <person name="Zheng H."/>
            <person name="Cong L."/>
            <person name="Lin L."/>
            <person name="Yin J."/>
            <person name="Geng J."/>
            <person name="Li G."/>
            <person name="Shi J."/>
            <person name="Liu J."/>
            <person name="Lv H."/>
            <person name="Li J."/>
            <person name="Wang J."/>
            <person name="Deng Y."/>
            <person name="Ran L."/>
            <person name="Shi X."/>
            <person name="Wang X."/>
            <person name="Wu Q."/>
            <person name="Li C."/>
            <person name="Ren X."/>
            <person name="Wang J."/>
            <person name="Wang X."/>
            <person name="Li D."/>
            <person name="Liu D."/>
            <person name="Zhang X."/>
            <person name="Ji Z."/>
            <person name="Zhao W."/>
            <person name="Sun Y."/>
            <person name="Zhang Z."/>
            <person name="Bao J."/>
            <person name="Han Y."/>
            <person name="Dong L."/>
            <person name="Ji J."/>
            <person name="Chen P."/>
            <person name="Wu S."/>
            <person name="Liu J."/>
            <person name="Xiao Y."/>
            <person name="Bu D."/>
            <person name="Tan J."/>
            <person name="Yang L."/>
            <person name="Ye C."/>
            <person name="Zhang J."/>
            <person name="Xu J."/>
            <person name="Zhou Y."/>
            <person name="Yu Y."/>
            <person name="Zhang B."/>
            <person name="Zhuang S."/>
            <person name="Wei H."/>
            <person name="Liu B."/>
            <person name="Lei M."/>
            <person name="Yu H."/>
            <person name="Li Y."/>
            <person name="Xu H."/>
            <person name="Wei S."/>
            <person name="He X."/>
            <person name="Fang L."/>
            <person name="Zhang Z."/>
            <person name="Zhang Y."/>
            <person name="Huang X."/>
            <person name="Su Z."/>
            <person name="Tong W."/>
            <person name="Li J."/>
            <person name="Tong Z."/>
            <person name="Li S."/>
            <person name="Ye J."/>
            <person name="Wang L."/>
            <person name="Fang L."/>
            <person name="Lei T."/>
            <person name="Chen C."/>
            <person name="Chen H."/>
            <person name="Xu Z."/>
            <person name="Li H."/>
            <person name="Huang H."/>
            <person name="Zhang F."/>
            <person name="Xu H."/>
            <person name="Li N."/>
            <person name="Zhao C."/>
            <person name="Li S."/>
            <person name="Dong L."/>
            <person name="Huang Y."/>
            <person name="Li L."/>
            <person name="Xi Y."/>
            <person name="Qi Q."/>
            <person name="Li W."/>
            <person name="Zhang B."/>
            <person name="Hu W."/>
            <person name="Zhang Y."/>
            <person name="Tian X."/>
            <person name="Jiao Y."/>
            <person name="Liang X."/>
            <person name="Jin J."/>
            <person name="Gao L."/>
            <person name="Zheng W."/>
            <person name="Hao B."/>
            <person name="Liu S."/>
            <person name="Wang W."/>
            <person name="Yuan L."/>
            <person name="Cao M."/>
            <person name="McDermott J."/>
            <person name="Samudrala R."/>
            <person name="Wang J."/>
            <person name="Wong G.K."/>
            <person name="Yang H."/>
        </authorList>
    </citation>
    <scope>NUCLEOTIDE SEQUENCE [LARGE SCALE GENOMIC DNA]</scope>
    <source>
        <strain evidence="2">cv. 93-11</strain>
    </source>
</reference>
<dbReference type="HOGENOM" id="CLU_2125174_0_0_1"/>
<organism evidence="1 2">
    <name type="scientific">Oryza sativa subsp. indica</name>
    <name type="common">Rice</name>
    <dbReference type="NCBI Taxonomy" id="39946"/>
    <lineage>
        <taxon>Eukaryota</taxon>
        <taxon>Viridiplantae</taxon>
        <taxon>Streptophyta</taxon>
        <taxon>Embryophyta</taxon>
        <taxon>Tracheophyta</taxon>
        <taxon>Spermatophyta</taxon>
        <taxon>Magnoliopsida</taxon>
        <taxon>Liliopsida</taxon>
        <taxon>Poales</taxon>
        <taxon>Poaceae</taxon>
        <taxon>BOP clade</taxon>
        <taxon>Oryzoideae</taxon>
        <taxon>Oryzeae</taxon>
        <taxon>Oryzinae</taxon>
        <taxon>Oryza</taxon>
        <taxon>Oryza sativa</taxon>
    </lineage>
</organism>
<name>B8AAB6_ORYSI</name>
<sequence length="114" mass="12481">MGSPNTCFCKHEEPHPTRHTYPKRARAALICKGIAEADMESSYRRVASTIQRDSEEPGVTVVRKKLRWPLLLGLNPTPMVAFLIPPNSGALPYPPAPSCPQFGMVVPPFAAVGR</sequence>
<dbReference type="EMBL" id="CM000126">
    <property type="protein sequence ID" value="EEC70916.1"/>
    <property type="molecule type" value="Genomic_DNA"/>
</dbReference>
<dbReference type="Gramene" id="BGIOSGA003786-TA">
    <property type="protein sequence ID" value="BGIOSGA003786-PA"/>
    <property type="gene ID" value="BGIOSGA003786"/>
</dbReference>
<evidence type="ECO:0000313" key="1">
    <source>
        <dbReference type="EMBL" id="EEC70916.1"/>
    </source>
</evidence>
<dbReference type="AlphaFoldDB" id="B8AAB6"/>
<proteinExistence type="predicted"/>
<evidence type="ECO:0000313" key="2">
    <source>
        <dbReference type="Proteomes" id="UP000007015"/>
    </source>
</evidence>
<dbReference type="Proteomes" id="UP000007015">
    <property type="component" value="Chromosome 1"/>
</dbReference>
<protein>
    <submittedName>
        <fullName evidence="1">Uncharacterized protein</fullName>
    </submittedName>
</protein>